<keyword evidence="2" id="KW-1185">Reference proteome</keyword>
<evidence type="ECO:0000313" key="1">
    <source>
        <dbReference type="EMBL" id="KAK7307302.1"/>
    </source>
</evidence>
<proteinExistence type="predicted"/>
<sequence length="78" mass="8623">MGALLVCYHQHGPLQLQPQLLIPKMPFSFIPPIDPSFALFCSLLFSSPSLGFSLPLLPLSLFYTCQDPAVLISNTLFE</sequence>
<gene>
    <name evidence="1" type="ORF">VNO77_40236</name>
</gene>
<name>A0AAN9JY58_CANGL</name>
<accession>A0AAN9JY58</accession>
<dbReference type="Proteomes" id="UP001367508">
    <property type="component" value="Unassembled WGS sequence"/>
</dbReference>
<comment type="caution">
    <text evidence="1">The sequence shown here is derived from an EMBL/GenBank/DDBJ whole genome shotgun (WGS) entry which is preliminary data.</text>
</comment>
<dbReference type="EMBL" id="JAYMYQ010000010">
    <property type="protein sequence ID" value="KAK7307302.1"/>
    <property type="molecule type" value="Genomic_DNA"/>
</dbReference>
<organism evidence="1 2">
    <name type="scientific">Canavalia gladiata</name>
    <name type="common">Sword bean</name>
    <name type="synonym">Dolichos gladiatus</name>
    <dbReference type="NCBI Taxonomy" id="3824"/>
    <lineage>
        <taxon>Eukaryota</taxon>
        <taxon>Viridiplantae</taxon>
        <taxon>Streptophyta</taxon>
        <taxon>Embryophyta</taxon>
        <taxon>Tracheophyta</taxon>
        <taxon>Spermatophyta</taxon>
        <taxon>Magnoliopsida</taxon>
        <taxon>eudicotyledons</taxon>
        <taxon>Gunneridae</taxon>
        <taxon>Pentapetalae</taxon>
        <taxon>rosids</taxon>
        <taxon>fabids</taxon>
        <taxon>Fabales</taxon>
        <taxon>Fabaceae</taxon>
        <taxon>Papilionoideae</taxon>
        <taxon>50 kb inversion clade</taxon>
        <taxon>NPAAA clade</taxon>
        <taxon>indigoferoid/millettioid clade</taxon>
        <taxon>Phaseoleae</taxon>
        <taxon>Canavalia</taxon>
    </lineage>
</organism>
<evidence type="ECO:0000313" key="2">
    <source>
        <dbReference type="Proteomes" id="UP001367508"/>
    </source>
</evidence>
<protein>
    <submittedName>
        <fullName evidence="1">Uncharacterized protein</fullName>
    </submittedName>
</protein>
<reference evidence="1 2" key="1">
    <citation type="submission" date="2024-01" db="EMBL/GenBank/DDBJ databases">
        <title>The genomes of 5 underutilized Papilionoideae crops provide insights into root nodulation and disease resistanc.</title>
        <authorList>
            <person name="Jiang F."/>
        </authorList>
    </citation>
    <scope>NUCLEOTIDE SEQUENCE [LARGE SCALE GENOMIC DNA]</scope>
    <source>
        <strain evidence="1">LVBAO_FW01</strain>
        <tissue evidence="1">Leaves</tissue>
    </source>
</reference>
<dbReference type="AlphaFoldDB" id="A0AAN9JY58"/>